<evidence type="ECO:0000259" key="2">
    <source>
        <dbReference type="Pfam" id="PF02470"/>
    </source>
</evidence>
<dbReference type="EMBL" id="AP022560">
    <property type="protein sequence ID" value="BBX03955.1"/>
    <property type="molecule type" value="Genomic_DNA"/>
</dbReference>
<keyword evidence="1" id="KW-0472">Membrane</keyword>
<evidence type="ECO:0000313" key="3">
    <source>
        <dbReference type="EMBL" id="BBX03955.1"/>
    </source>
</evidence>
<dbReference type="InterPro" id="IPR052336">
    <property type="entry name" value="MlaD_Phospholipid_Transporter"/>
</dbReference>
<dbReference type="InterPro" id="IPR003399">
    <property type="entry name" value="Mce/MlaD"/>
</dbReference>
<organism evidence="3 4">
    <name type="scientific">Mycolicibacterium moriokaense</name>
    <dbReference type="NCBI Taxonomy" id="39691"/>
    <lineage>
        <taxon>Bacteria</taxon>
        <taxon>Bacillati</taxon>
        <taxon>Actinomycetota</taxon>
        <taxon>Actinomycetes</taxon>
        <taxon>Mycobacteriales</taxon>
        <taxon>Mycobacteriaceae</taxon>
        <taxon>Mycolicibacterium</taxon>
    </lineage>
</organism>
<gene>
    <name evidence="3" type="ORF">MMOR_48910</name>
</gene>
<keyword evidence="1" id="KW-1133">Transmembrane helix</keyword>
<dbReference type="AlphaFoldDB" id="A0AAD1HEI3"/>
<keyword evidence="1" id="KW-0812">Transmembrane</keyword>
<reference evidence="3 4" key="1">
    <citation type="journal article" date="2019" name="Emerg. Microbes Infect.">
        <title>Comprehensive subspecies identification of 175 nontuberculous mycobacteria species based on 7547 genomic profiles.</title>
        <authorList>
            <person name="Matsumoto Y."/>
            <person name="Kinjo T."/>
            <person name="Motooka D."/>
            <person name="Nabeya D."/>
            <person name="Jung N."/>
            <person name="Uechi K."/>
            <person name="Horii T."/>
            <person name="Iida T."/>
            <person name="Fujita J."/>
            <person name="Nakamura S."/>
        </authorList>
    </citation>
    <scope>NUCLEOTIDE SEQUENCE [LARGE SCALE GENOMIC DNA]</scope>
    <source>
        <strain evidence="3 4">JCM 6375</strain>
    </source>
</reference>
<proteinExistence type="predicted"/>
<keyword evidence="4" id="KW-1185">Reference proteome</keyword>
<dbReference type="KEGG" id="mmor:MMOR_48910"/>
<dbReference type="Proteomes" id="UP000466681">
    <property type="component" value="Chromosome"/>
</dbReference>
<evidence type="ECO:0000313" key="4">
    <source>
        <dbReference type="Proteomes" id="UP000466681"/>
    </source>
</evidence>
<dbReference type="Pfam" id="PF02470">
    <property type="entry name" value="MlaD"/>
    <property type="match status" value="1"/>
</dbReference>
<accession>A0AAD1HEI3</accession>
<dbReference type="PANTHER" id="PTHR33371:SF4">
    <property type="entry name" value="INTERMEMBRANE PHOSPHOLIPID TRANSPORT SYSTEM BINDING PROTEIN MLAD"/>
    <property type="match status" value="1"/>
</dbReference>
<evidence type="ECO:0000256" key="1">
    <source>
        <dbReference type="SAM" id="Phobius"/>
    </source>
</evidence>
<sequence length="322" mass="35078">MQLVKVLRNPTAYGVVALAVLTAVAVIVAMLYISPPGRQTVSFYTTDASSVRPGDSVRIAGIDVGKVKSLSKEPTRVKVDTSVDAAAFVGDQSQVDVRMLTVVGGYYVNITSLGDSPLGNRVIPVERVTMPYNLVQTLTDATKITDQVAPKPIRESIDEIERGLAGTNTETVSAVIKAGNSLVETLDRQRGQISAILNLSDEYIESLANYKDGLKVLISKVAILEQTLVIYGEGFAGALQALGEVGDSLLPLGPFYDKHRQRFIEKMRNWQQTFRSWADRSGLVVRSLRKVRNKLDRVLDAQNARPELLATDLCFPMPGSPC</sequence>
<dbReference type="PANTHER" id="PTHR33371">
    <property type="entry name" value="INTERMEMBRANE PHOSPHOLIPID TRANSPORT SYSTEM BINDING PROTEIN MLAD-RELATED"/>
    <property type="match status" value="1"/>
</dbReference>
<name>A0AAD1HEI3_9MYCO</name>
<feature type="domain" description="Mce/MlaD" evidence="2">
    <location>
        <begin position="39"/>
        <end position="111"/>
    </location>
</feature>
<feature type="transmembrane region" description="Helical" evidence="1">
    <location>
        <begin position="12"/>
        <end position="33"/>
    </location>
</feature>
<protein>
    <recommendedName>
        <fullName evidence="2">Mce/MlaD domain-containing protein</fullName>
    </recommendedName>
</protein>